<dbReference type="InterPro" id="IPR041715">
    <property type="entry name" value="HisRS-like_core"/>
</dbReference>
<dbReference type="GO" id="GO:0004821">
    <property type="term" value="F:histidine-tRNA ligase activity"/>
    <property type="evidence" value="ECO:0007669"/>
    <property type="project" value="TreeGrafter"/>
</dbReference>
<protein>
    <recommendedName>
        <fullName evidence="5 8">ATP phosphoribosyltransferase regulatory subunit</fullName>
    </recommendedName>
</protein>
<evidence type="ECO:0000256" key="1">
    <source>
        <dbReference type="ARBA" id="ARBA00004496"/>
    </source>
</evidence>
<organism evidence="11 12">
    <name type="scientific">Oscillochloris trichoides DG-6</name>
    <dbReference type="NCBI Taxonomy" id="765420"/>
    <lineage>
        <taxon>Bacteria</taxon>
        <taxon>Bacillati</taxon>
        <taxon>Chloroflexota</taxon>
        <taxon>Chloroflexia</taxon>
        <taxon>Chloroflexales</taxon>
        <taxon>Chloroflexineae</taxon>
        <taxon>Oscillochloridaceae</taxon>
        <taxon>Oscillochloris</taxon>
    </lineage>
</organism>
<dbReference type="EMBL" id="ADVR01000018">
    <property type="protein sequence ID" value="EFO81288.1"/>
    <property type="molecule type" value="Genomic_DNA"/>
</dbReference>
<name>E1IC26_9CHLR</name>
<feature type="binding site" evidence="9">
    <location>
        <position position="123"/>
    </location>
    <ligand>
        <name>L-histidine</name>
        <dbReference type="ChEBI" id="CHEBI:57595"/>
    </ligand>
</feature>
<keyword evidence="12" id="KW-1185">Reference proteome</keyword>
<comment type="similarity">
    <text evidence="3 8">Belongs to the class-II aminoacyl-tRNA synthetase family. HisZ subfamily.</text>
</comment>
<comment type="subcellular location">
    <subcellularLocation>
        <location evidence="1 8">Cytoplasm</location>
    </subcellularLocation>
</comment>
<comment type="function">
    <text evidence="7 8">Required for the first step of histidine biosynthesis. May allow the feedback regulation of ATP phosphoribosyltransferase activity by histidine.</text>
</comment>
<dbReference type="UniPathway" id="UPA00031">
    <property type="reaction ID" value="UER00006"/>
</dbReference>
<dbReference type="Proteomes" id="UP000054010">
    <property type="component" value="Unassembled WGS sequence"/>
</dbReference>
<dbReference type="CDD" id="cd00773">
    <property type="entry name" value="HisRS-like_core"/>
    <property type="match status" value="1"/>
</dbReference>
<comment type="miscellaneous">
    <text evidence="8">This function is generally fulfilled by the C-terminal part of HisG, which is missing in some bacteria such as this one.</text>
</comment>
<evidence type="ECO:0000256" key="8">
    <source>
        <dbReference type="HAMAP-Rule" id="MF_00125"/>
    </source>
</evidence>
<keyword evidence="8" id="KW-0028">Amino-acid biosynthesis</keyword>
<evidence type="ECO:0000256" key="5">
    <source>
        <dbReference type="ARBA" id="ARBA00020397"/>
    </source>
</evidence>
<keyword evidence="6 8" id="KW-0963">Cytoplasm</keyword>
<dbReference type="GO" id="GO:0000105">
    <property type="term" value="P:L-histidine biosynthetic process"/>
    <property type="evidence" value="ECO:0007669"/>
    <property type="project" value="UniProtKB-UniRule"/>
</dbReference>
<feature type="binding site" evidence="9">
    <location>
        <position position="332"/>
    </location>
    <ligand>
        <name>L-histidine</name>
        <dbReference type="ChEBI" id="CHEBI:57595"/>
    </ligand>
</feature>
<dbReference type="HOGENOM" id="CLU_025113_3_1_0"/>
<evidence type="ECO:0000256" key="2">
    <source>
        <dbReference type="ARBA" id="ARBA00004667"/>
    </source>
</evidence>
<dbReference type="PIRSF" id="PIRSF001549">
    <property type="entry name" value="His-tRNA_synth"/>
    <property type="match status" value="1"/>
</dbReference>
<keyword evidence="8" id="KW-0368">Histidine biosynthesis</keyword>
<evidence type="ECO:0000313" key="12">
    <source>
        <dbReference type="Proteomes" id="UP000054010"/>
    </source>
</evidence>
<evidence type="ECO:0000256" key="9">
    <source>
        <dbReference type="PIRSR" id="PIRSR001549-1"/>
    </source>
</evidence>
<feature type="binding site" evidence="9">
    <location>
        <position position="109"/>
    </location>
    <ligand>
        <name>L-histidine</name>
        <dbReference type="ChEBI" id="CHEBI:57595"/>
    </ligand>
</feature>
<dbReference type="AlphaFoldDB" id="E1IC26"/>
<comment type="subunit">
    <text evidence="4 8">Heteromultimer composed of HisG and HisZ subunits.</text>
</comment>
<dbReference type="SUPFAM" id="SSF55681">
    <property type="entry name" value="Class II aaRS and biotin synthetases"/>
    <property type="match status" value="1"/>
</dbReference>
<evidence type="ECO:0000313" key="11">
    <source>
        <dbReference type="EMBL" id="EFO81288.1"/>
    </source>
</evidence>
<evidence type="ECO:0000256" key="7">
    <source>
        <dbReference type="ARBA" id="ARBA00025246"/>
    </source>
</evidence>
<dbReference type="PANTHER" id="PTHR43707">
    <property type="entry name" value="HISTIDYL-TRNA SYNTHETASE"/>
    <property type="match status" value="1"/>
</dbReference>
<dbReference type="NCBIfam" id="TIGR00443">
    <property type="entry name" value="hisZ_biosyn_reg"/>
    <property type="match status" value="1"/>
</dbReference>
<dbReference type="InterPro" id="IPR004516">
    <property type="entry name" value="HisRS/HisZ"/>
</dbReference>
<dbReference type="Gene3D" id="3.30.930.10">
    <property type="entry name" value="Bira Bifunctional Protein, Domain 2"/>
    <property type="match status" value="1"/>
</dbReference>
<accession>E1IC26</accession>
<feature type="binding site" evidence="9">
    <location>
        <position position="127"/>
    </location>
    <ligand>
        <name>L-histidine</name>
        <dbReference type="ChEBI" id="CHEBI:57595"/>
    </ligand>
</feature>
<reference evidence="11 12" key="1">
    <citation type="journal article" date="2011" name="J. Bacteriol.">
        <title>Draft genome sequence of the anoxygenic filamentous phototrophic bacterium Oscillochloris trichoides subsp. DG-6.</title>
        <authorList>
            <person name="Kuznetsov B.B."/>
            <person name="Ivanovsky R.N."/>
            <person name="Keppen O.I."/>
            <person name="Sukhacheva M.V."/>
            <person name="Bumazhkin B.K."/>
            <person name="Patutina E.O."/>
            <person name="Beletsky A.V."/>
            <person name="Mardanov A.V."/>
            <person name="Baslerov R.V."/>
            <person name="Panteleeva A.N."/>
            <person name="Kolganova T.V."/>
            <person name="Ravin N.V."/>
            <person name="Skryabin K.G."/>
        </authorList>
    </citation>
    <scope>NUCLEOTIDE SEQUENCE [LARGE SCALE GENOMIC DNA]</scope>
    <source>
        <strain evidence="11 12">DG-6</strain>
    </source>
</reference>
<comment type="pathway">
    <text evidence="2 8">Amino-acid biosynthesis; L-histidine biosynthesis; L-histidine from 5-phospho-alpha-D-ribose 1-diphosphate: step 1/9.</text>
</comment>
<dbReference type="InterPro" id="IPR006195">
    <property type="entry name" value="aa-tRNA-synth_II"/>
</dbReference>
<evidence type="ECO:0000256" key="6">
    <source>
        <dbReference type="ARBA" id="ARBA00022490"/>
    </source>
</evidence>
<evidence type="ECO:0000256" key="4">
    <source>
        <dbReference type="ARBA" id="ARBA00011496"/>
    </source>
</evidence>
<dbReference type="STRING" id="765420.OSCT_0877"/>
<dbReference type="Pfam" id="PF13393">
    <property type="entry name" value="tRNA-synt_His"/>
    <property type="match status" value="2"/>
</dbReference>
<feature type="binding site" evidence="9">
    <location>
        <begin position="79"/>
        <end position="81"/>
    </location>
    <ligand>
        <name>L-histidine</name>
        <dbReference type="ChEBI" id="CHEBI:57595"/>
    </ligand>
</feature>
<proteinExistence type="inferred from homology"/>
<gene>
    <name evidence="8" type="primary">hisZ</name>
    <name evidence="11" type="ORF">OSCT_0877</name>
</gene>
<evidence type="ECO:0000256" key="3">
    <source>
        <dbReference type="ARBA" id="ARBA00005539"/>
    </source>
</evidence>
<dbReference type="PROSITE" id="PS50862">
    <property type="entry name" value="AA_TRNA_LIGASE_II"/>
    <property type="match status" value="1"/>
</dbReference>
<dbReference type="GO" id="GO:0005737">
    <property type="term" value="C:cytoplasm"/>
    <property type="evidence" value="ECO:0007669"/>
    <property type="project" value="UniProtKB-SubCell"/>
</dbReference>
<dbReference type="GO" id="GO:0006427">
    <property type="term" value="P:histidyl-tRNA aminoacylation"/>
    <property type="evidence" value="ECO:0007669"/>
    <property type="project" value="TreeGrafter"/>
</dbReference>
<feature type="domain" description="Aminoacyl-transfer RNA synthetases class-II family profile" evidence="10">
    <location>
        <begin position="1"/>
        <end position="396"/>
    </location>
</feature>
<dbReference type="InterPro" id="IPR045864">
    <property type="entry name" value="aa-tRNA-synth_II/BPL/LPL"/>
</dbReference>
<sequence>MSSPIEAVRGMRDVLPDEQRRLVQVRRSLEQTLDRHGYRMLDLPVLEQRELYLRKLGEELVGKVYEFNFGERHLALRPEWTASVLRAYITHMQDHPLPLRLAYAGPVFRYEQPQTEATRQFTQVGVELVGCAAPRADAEVLALACAGLEAAGVRNYRLVVGHIGMIREVLAGLGLEERTQGILAWSMERLRSEGLAAVRERISETISSPPEGMALPAGLDDEQAAAWLLHMLDAMQIDLRTGTRSPQEVIQRLLRKLRRGDPQPAIDRALELLVRLVELHGPPALVLPQISALLTEYNLISPAANELETILTLLTAHGIDQERIVIDLGLGRGLHYYTGLIFEIYDADAQHLGGGGRYDDLVQTLGGDQSTPAVGFSYVLERITRVAQIAATAPAPRILVAAQEAITYPLAIEVAHQLRQQGFVAIMDVGVPGDVSPATARLRGADYLALVGDADLVWHDLKTGQQQQRRITELDRLL</sequence>
<dbReference type="PANTHER" id="PTHR43707:SF1">
    <property type="entry name" value="HISTIDINE--TRNA LIGASE, MITOCHONDRIAL-RELATED"/>
    <property type="match status" value="1"/>
</dbReference>
<evidence type="ECO:0000259" key="10">
    <source>
        <dbReference type="PROSITE" id="PS50862"/>
    </source>
</evidence>
<dbReference type="InterPro" id="IPR004517">
    <property type="entry name" value="HisZ"/>
</dbReference>
<dbReference type="eggNOG" id="COG0124">
    <property type="taxonomic scope" value="Bacteria"/>
</dbReference>
<feature type="binding site" evidence="9">
    <location>
        <begin position="336"/>
        <end position="337"/>
    </location>
    <ligand>
        <name>L-histidine</name>
        <dbReference type="ChEBI" id="CHEBI:57595"/>
    </ligand>
</feature>
<dbReference type="HAMAP" id="MF_00125">
    <property type="entry name" value="HisZ"/>
    <property type="match status" value="1"/>
</dbReference>
<comment type="caution">
    <text evidence="11">The sequence shown here is derived from an EMBL/GenBank/DDBJ whole genome shotgun (WGS) entry which is preliminary data.</text>
</comment>